<keyword evidence="1" id="KW-0677">Repeat</keyword>
<dbReference type="PANTHER" id="PTHR10039:SF15">
    <property type="entry name" value="NACHT DOMAIN-CONTAINING PROTEIN"/>
    <property type="match status" value="1"/>
</dbReference>
<dbReference type="Pfam" id="PF22939">
    <property type="entry name" value="WHD_GPIID"/>
    <property type="match status" value="1"/>
</dbReference>
<feature type="repeat" description="ANK" evidence="2">
    <location>
        <begin position="622"/>
        <end position="654"/>
    </location>
</feature>
<gene>
    <name evidence="5" type="ORF">BJ875DRAFT_510270</name>
</gene>
<proteinExistence type="predicted"/>
<evidence type="ECO:0000313" key="6">
    <source>
        <dbReference type="Proteomes" id="UP000824998"/>
    </source>
</evidence>
<dbReference type="InterPro" id="IPR036770">
    <property type="entry name" value="Ankyrin_rpt-contain_sf"/>
</dbReference>
<dbReference type="InterPro" id="IPR054471">
    <property type="entry name" value="GPIID_WHD"/>
</dbReference>
<feature type="domain" description="Nephrocystin 3-like N-terminal" evidence="4">
    <location>
        <begin position="65"/>
        <end position="167"/>
    </location>
</feature>
<reference evidence="5" key="1">
    <citation type="journal article" date="2021" name="IMA Fungus">
        <title>Genomic characterization of three marine fungi, including Emericellopsis atlantica sp. nov. with signatures of a generalist lifestyle and marine biomass degradation.</title>
        <authorList>
            <person name="Hagestad O.C."/>
            <person name="Hou L."/>
            <person name="Andersen J.H."/>
            <person name="Hansen E.H."/>
            <person name="Altermark B."/>
            <person name="Li C."/>
            <person name="Kuhnert E."/>
            <person name="Cox R.J."/>
            <person name="Crous P.W."/>
            <person name="Spatafora J.W."/>
            <person name="Lail K."/>
            <person name="Amirebrahimi M."/>
            <person name="Lipzen A."/>
            <person name="Pangilinan J."/>
            <person name="Andreopoulos W."/>
            <person name="Hayes R.D."/>
            <person name="Ng V."/>
            <person name="Grigoriev I.V."/>
            <person name="Jackson S.A."/>
            <person name="Sutton T.D.S."/>
            <person name="Dobson A.D.W."/>
            <person name="Rama T."/>
        </authorList>
    </citation>
    <scope>NUCLEOTIDE SEQUENCE</scope>
    <source>
        <strain evidence="5">TRa018bII</strain>
    </source>
</reference>
<dbReference type="SMART" id="SM00248">
    <property type="entry name" value="ANK"/>
    <property type="match status" value="5"/>
</dbReference>
<evidence type="ECO:0000259" key="4">
    <source>
        <dbReference type="Pfam" id="PF24883"/>
    </source>
</evidence>
<evidence type="ECO:0000256" key="2">
    <source>
        <dbReference type="PROSITE-ProRule" id="PRU00023"/>
    </source>
</evidence>
<dbReference type="SUPFAM" id="SSF52540">
    <property type="entry name" value="P-loop containing nucleoside triphosphate hydrolases"/>
    <property type="match status" value="1"/>
</dbReference>
<dbReference type="PROSITE" id="PS50297">
    <property type="entry name" value="ANK_REP_REGION"/>
    <property type="match status" value="2"/>
</dbReference>
<organism evidence="5 6">
    <name type="scientific">Amylocarpus encephaloides</name>
    <dbReference type="NCBI Taxonomy" id="45428"/>
    <lineage>
        <taxon>Eukaryota</taxon>
        <taxon>Fungi</taxon>
        <taxon>Dikarya</taxon>
        <taxon>Ascomycota</taxon>
        <taxon>Pezizomycotina</taxon>
        <taxon>Leotiomycetes</taxon>
        <taxon>Helotiales</taxon>
        <taxon>Helotiales incertae sedis</taxon>
        <taxon>Amylocarpus</taxon>
    </lineage>
</organism>
<dbReference type="SUPFAM" id="SSF48403">
    <property type="entry name" value="Ankyrin repeat"/>
    <property type="match status" value="1"/>
</dbReference>
<keyword evidence="6" id="KW-1185">Reference proteome</keyword>
<accession>A0A9P7YIL4</accession>
<comment type="caution">
    <text evidence="5">The sequence shown here is derived from an EMBL/GenBank/DDBJ whole genome shotgun (WGS) entry which is preliminary data.</text>
</comment>
<dbReference type="PANTHER" id="PTHR10039">
    <property type="entry name" value="AMELOGENIN"/>
    <property type="match status" value="1"/>
</dbReference>
<name>A0A9P7YIL4_9HELO</name>
<dbReference type="EMBL" id="MU251473">
    <property type="protein sequence ID" value="KAG9234146.1"/>
    <property type="molecule type" value="Genomic_DNA"/>
</dbReference>
<dbReference type="AlphaFoldDB" id="A0A9P7YIL4"/>
<evidence type="ECO:0000256" key="1">
    <source>
        <dbReference type="ARBA" id="ARBA00022737"/>
    </source>
</evidence>
<sequence length="754" mass="85539">MVPVSRGPVFSGQNTATENGRVFQVGRDYHAHGSLRDETKEVLKWFPNTDFRKTYHEILEKRCEGTAEWVFDMKEFQTWYRSDISSLLWCWGARGSQTSRRDNLTKKTAGAGKSVLAAAVLKYIETFLNLKERVGVCYCFFKYNETDVQRPTMILGSFIKQLCRNMTLTRIKKLAYESFDSIYILVDALDEYNSKERQKIMDVFFKIIDNIPKAKILIKSRREVDIAVRFTRERIPIVEMQADIIGEDIKRYVSKKSEELTICDEELRKEVVTTLAEKSNGMFLWVKFQITGLLKKKRAFEIKKALSHLPKGLKETYDRIMEQIDGQEDDALKQLAKSTLLWVLYAAQPLTIEELQDAVSIGEECATREHLMDRRCSRDTILISCSNLIRVKDNDKAVELIHFSVQEYLTDSTSPPSHGIRGSTADPEVGYNQLSIDSLRYLNLLPHTRFLGYSPWQREPSFVFHVAYFFDVYTSNFQDVVQEVIDALSTFISGERQALLYNLLRLRSYRNKKHDFTTADFTSREPTKASFQDLLYATRLYTLQHLLPQRKRLHTIPENALHLSASYGNINAVIDLIGKHYSASKLDENGVPPLYYACEGGHFDITTQLVSQHADVNVEGGEYSYPLLVATRNNHPRIVGHLLDEGAHINLRDNMLGTALCIAARHDNRGGYGNALQAASSIGSVSIVELLLAMGAAANARGGIHGSALELALRERNTEIVQLLLKHGAVHPEGEEGLKAAIAQMEAIIAEFKA</sequence>
<evidence type="ECO:0008006" key="7">
    <source>
        <dbReference type="Google" id="ProtNLM"/>
    </source>
</evidence>
<evidence type="ECO:0000259" key="3">
    <source>
        <dbReference type="Pfam" id="PF22939"/>
    </source>
</evidence>
<dbReference type="InterPro" id="IPR027417">
    <property type="entry name" value="P-loop_NTPase"/>
</dbReference>
<dbReference type="OrthoDB" id="1577640at2759"/>
<dbReference type="Gene3D" id="3.40.50.300">
    <property type="entry name" value="P-loop containing nucleotide triphosphate hydrolases"/>
    <property type="match status" value="1"/>
</dbReference>
<protein>
    <recommendedName>
        <fullName evidence="7">NACHT domain-containing protein</fullName>
    </recommendedName>
</protein>
<feature type="domain" description="GPI inositol-deacylase winged helix" evidence="3">
    <location>
        <begin position="332"/>
        <end position="412"/>
    </location>
</feature>
<dbReference type="Pfam" id="PF24883">
    <property type="entry name" value="NPHP3_N"/>
    <property type="match status" value="1"/>
</dbReference>
<evidence type="ECO:0000313" key="5">
    <source>
        <dbReference type="EMBL" id="KAG9234146.1"/>
    </source>
</evidence>
<dbReference type="InterPro" id="IPR002110">
    <property type="entry name" value="Ankyrin_rpt"/>
</dbReference>
<dbReference type="InterPro" id="IPR056884">
    <property type="entry name" value="NPHP3-like_N"/>
</dbReference>
<dbReference type="PROSITE" id="PS50088">
    <property type="entry name" value="ANK_REPEAT"/>
    <property type="match status" value="2"/>
</dbReference>
<dbReference type="Pfam" id="PF12796">
    <property type="entry name" value="Ank_2"/>
    <property type="match status" value="2"/>
</dbReference>
<dbReference type="Gene3D" id="1.25.40.20">
    <property type="entry name" value="Ankyrin repeat-containing domain"/>
    <property type="match status" value="1"/>
</dbReference>
<keyword evidence="2" id="KW-0040">ANK repeat</keyword>
<feature type="repeat" description="ANK" evidence="2">
    <location>
        <begin position="589"/>
        <end position="621"/>
    </location>
</feature>
<dbReference type="Proteomes" id="UP000824998">
    <property type="component" value="Unassembled WGS sequence"/>
</dbReference>